<dbReference type="PANTHER" id="PTHR34475">
    <property type="match status" value="1"/>
</dbReference>
<dbReference type="Gene3D" id="1.10.260.40">
    <property type="entry name" value="lambda repressor-like DNA-binding domains"/>
    <property type="match status" value="1"/>
</dbReference>
<feature type="compositionally biased region" description="Polar residues" evidence="1">
    <location>
        <begin position="153"/>
        <end position="173"/>
    </location>
</feature>
<reference evidence="3" key="1">
    <citation type="submission" date="2023-03" db="EMBL/GenBank/DDBJ databases">
        <title>Chitinimonas shenzhenensis gen. nov., sp. nov., a novel member of family Burkholderiaceae isolated from activated sludge collected in Shen Zhen, China.</title>
        <authorList>
            <person name="Wang X."/>
        </authorList>
    </citation>
    <scope>NUCLEOTIDE SEQUENCE</scope>
    <source>
        <strain evidence="3">DQS-5</strain>
    </source>
</reference>
<dbReference type="EMBL" id="JARRAF010000004">
    <property type="protein sequence ID" value="MDK2123313.1"/>
    <property type="molecule type" value="Genomic_DNA"/>
</dbReference>
<name>A0ABT7DTC7_9NEIS</name>
<dbReference type="Proteomes" id="UP001172778">
    <property type="component" value="Unassembled WGS sequence"/>
</dbReference>
<dbReference type="InterPro" id="IPR010982">
    <property type="entry name" value="Lambda_DNA-bd_dom_sf"/>
</dbReference>
<gene>
    <name evidence="3" type="ORF">PZA18_04515</name>
</gene>
<comment type="caution">
    <text evidence="3">The sequence shown here is derived from an EMBL/GenBank/DDBJ whole genome shotgun (WGS) entry which is preliminary data.</text>
</comment>
<evidence type="ECO:0000259" key="2">
    <source>
        <dbReference type="Pfam" id="PF13464"/>
    </source>
</evidence>
<dbReference type="RefSeq" id="WP_284099606.1">
    <property type="nucleotide sequence ID" value="NZ_JARRAF010000004.1"/>
</dbReference>
<feature type="compositionally biased region" description="Low complexity" evidence="1">
    <location>
        <begin position="175"/>
        <end position="193"/>
    </location>
</feature>
<accession>A0ABT7DTC7</accession>
<keyword evidence="4" id="KW-1185">Reference proteome</keyword>
<feature type="domain" description="Cytoskeleton protein RodZ-like C-terminal" evidence="2">
    <location>
        <begin position="256"/>
        <end position="326"/>
    </location>
</feature>
<evidence type="ECO:0000313" key="4">
    <source>
        <dbReference type="Proteomes" id="UP001172778"/>
    </source>
</evidence>
<proteinExistence type="predicted"/>
<dbReference type="InterPro" id="IPR025194">
    <property type="entry name" value="RodZ-like_C"/>
</dbReference>
<dbReference type="PANTHER" id="PTHR34475:SF1">
    <property type="entry name" value="CYTOSKELETON PROTEIN RODZ"/>
    <property type="match status" value="1"/>
</dbReference>
<feature type="region of interest" description="Disordered" evidence="1">
    <location>
        <begin position="153"/>
        <end position="224"/>
    </location>
</feature>
<protein>
    <submittedName>
        <fullName evidence="3">DUF4115 domain-containing protein</fullName>
    </submittedName>
</protein>
<organism evidence="3 4">
    <name type="scientific">Parachitinimonas caeni</name>
    <dbReference type="NCBI Taxonomy" id="3031301"/>
    <lineage>
        <taxon>Bacteria</taxon>
        <taxon>Pseudomonadati</taxon>
        <taxon>Pseudomonadota</taxon>
        <taxon>Betaproteobacteria</taxon>
        <taxon>Neisseriales</taxon>
        <taxon>Chitinibacteraceae</taxon>
        <taxon>Parachitinimonas</taxon>
    </lineage>
</organism>
<dbReference type="Pfam" id="PF13464">
    <property type="entry name" value="RodZ_C"/>
    <property type="match status" value="1"/>
</dbReference>
<evidence type="ECO:0000313" key="3">
    <source>
        <dbReference type="EMBL" id="MDK2123313.1"/>
    </source>
</evidence>
<dbReference type="Pfam" id="PF13413">
    <property type="entry name" value="HTH_25"/>
    <property type="match status" value="1"/>
</dbReference>
<sequence length="328" mass="34597">MTDMNVGGMIGETEFQSAGAALASRRRQMGWSIDEVANKLKLGKKQVEAIEADRFGQLPGNTFVRGFVKNYARLLEMDAAPLLRYLDQHLPNETPQAALPQLREEAMPVLGLSGARGRTSTIGIVLGLAAVGLVSFGIWKLSSQRSEPTLSVSKEAVTSSSAAPVTMASSLPRNSEISSAVTKESSSVTSEVIKGNEGGSSASEAPKAVDSSALPPVGNADQQSYRPPEAIAATASHVDVASTSAIPATAGNELKIVADADTWVMVVDSQGVKLASELMRAGMTKDLKGVVPYRIRIGNAPHTKLYFKGQTVDLGPYTKTDVANLELK</sequence>
<evidence type="ECO:0000256" key="1">
    <source>
        <dbReference type="SAM" id="MobiDB-lite"/>
    </source>
</evidence>
<dbReference type="InterPro" id="IPR050400">
    <property type="entry name" value="Bact_Cytoskel_RodZ"/>
</dbReference>